<dbReference type="EMBL" id="MFLA01000033">
    <property type="protein sequence ID" value="OGG58433.1"/>
    <property type="molecule type" value="Genomic_DNA"/>
</dbReference>
<evidence type="ECO:0000313" key="1">
    <source>
        <dbReference type="EMBL" id="OGG58433.1"/>
    </source>
</evidence>
<reference evidence="1 2" key="1">
    <citation type="journal article" date="2016" name="Nat. Commun.">
        <title>Thousands of microbial genomes shed light on interconnected biogeochemical processes in an aquifer system.</title>
        <authorList>
            <person name="Anantharaman K."/>
            <person name="Brown C.T."/>
            <person name="Hug L.A."/>
            <person name="Sharon I."/>
            <person name="Castelle C.J."/>
            <person name="Probst A.J."/>
            <person name="Thomas B.C."/>
            <person name="Singh A."/>
            <person name="Wilkins M.J."/>
            <person name="Karaoz U."/>
            <person name="Brodie E.L."/>
            <person name="Williams K.H."/>
            <person name="Hubbard S.S."/>
            <person name="Banfield J.F."/>
        </authorList>
    </citation>
    <scope>NUCLEOTIDE SEQUENCE [LARGE SCALE GENOMIC DNA]</scope>
</reference>
<protein>
    <submittedName>
        <fullName evidence="1">Uncharacterized protein</fullName>
    </submittedName>
</protein>
<gene>
    <name evidence="1" type="ORF">A2765_05805</name>
</gene>
<sequence>MLGTIQVGHAEEARPAGSVKMDYMSTLTGDSSIVINGDDPKKRAELAKHVTELLRSGYAILLQDGEKAYRIKGYDAETNEWIITKAGGRKKAADTTVNTVPQRPGG</sequence>
<dbReference type="AlphaFoldDB" id="A0A1F6DAG8"/>
<proteinExistence type="predicted"/>
<dbReference type="Proteomes" id="UP000176377">
    <property type="component" value="Unassembled WGS sequence"/>
</dbReference>
<accession>A0A1F6DAG8</accession>
<name>A0A1F6DAG8_9BACT</name>
<comment type="caution">
    <text evidence="1">The sequence shown here is derived from an EMBL/GenBank/DDBJ whole genome shotgun (WGS) entry which is preliminary data.</text>
</comment>
<organism evidence="1 2">
    <name type="scientific">Candidatus Kaiserbacteria bacterium RIFCSPHIGHO2_01_FULL_56_24</name>
    <dbReference type="NCBI Taxonomy" id="1798487"/>
    <lineage>
        <taxon>Bacteria</taxon>
        <taxon>Candidatus Kaiseribacteriota</taxon>
    </lineage>
</organism>
<evidence type="ECO:0000313" key="2">
    <source>
        <dbReference type="Proteomes" id="UP000176377"/>
    </source>
</evidence>